<protein>
    <submittedName>
        <fullName evidence="1">Uncharacterized protein</fullName>
    </submittedName>
</protein>
<comment type="caution">
    <text evidence="1">The sequence shown here is derived from an EMBL/GenBank/DDBJ whole genome shotgun (WGS) entry which is preliminary data.</text>
</comment>
<reference evidence="2" key="1">
    <citation type="journal article" date="2023" name="G3 (Bethesda)">
        <title>Genome assembly and association tests identify interacting loci associated with vigor, precocity, and sex in interspecific pistachio rootstocks.</title>
        <authorList>
            <person name="Palmer W."/>
            <person name="Jacygrad E."/>
            <person name="Sagayaradj S."/>
            <person name="Cavanaugh K."/>
            <person name="Han R."/>
            <person name="Bertier L."/>
            <person name="Beede B."/>
            <person name="Kafkas S."/>
            <person name="Golino D."/>
            <person name="Preece J."/>
            <person name="Michelmore R."/>
        </authorList>
    </citation>
    <scope>NUCLEOTIDE SEQUENCE [LARGE SCALE GENOMIC DNA]</scope>
</reference>
<gene>
    <name evidence="1" type="ORF">Pint_16845</name>
</gene>
<accession>A0ACC0ZG15</accession>
<evidence type="ECO:0000313" key="2">
    <source>
        <dbReference type="Proteomes" id="UP001163603"/>
    </source>
</evidence>
<proteinExistence type="predicted"/>
<sequence>MRILKNDFVKYPKYKSLFAASLGSGTHLFTLGALFTALVVIYALTSGIAGYIAASSYCQLEGTNWECAYFCSLLGFGFLSDPNCSSIWHNSGDSSYMTSWYFTFVGVGWNSRENYKAEFQAPCRTTKYPREIPPLPRYPGAIPQMAMAGFLPFSAYLH</sequence>
<organism evidence="1 2">
    <name type="scientific">Pistacia integerrima</name>
    <dbReference type="NCBI Taxonomy" id="434235"/>
    <lineage>
        <taxon>Eukaryota</taxon>
        <taxon>Viridiplantae</taxon>
        <taxon>Streptophyta</taxon>
        <taxon>Embryophyta</taxon>
        <taxon>Tracheophyta</taxon>
        <taxon>Spermatophyta</taxon>
        <taxon>Magnoliopsida</taxon>
        <taxon>eudicotyledons</taxon>
        <taxon>Gunneridae</taxon>
        <taxon>Pentapetalae</taxon>
        <taxon>rosids</taxon>
        <taxon>malvids</taxon>
        <taxon>Sapindales</taxon>
        <taxon>Anacardiaceae</taxon>
        <taxon>Pistacia</taxon>
    </lineage>
</organism>
<dbReference type="Proteomes" id="UP001163603">
    <property type="component" value="Chromosome 2"/>
</dbReference>
<keyword evidence="2" id="KW-1185">Reference proteome</keyword>
<evidence type="ECO:0000313" key="1">
    <source>
        <dbReference type="EMBL" id="KAJ0049436.1"/>
    </source>
</evidence>
<dbReference type="EMBL" id="CM047737">
    <property type="protein sequence ID" value="KAJ0049436.1"/>
    <property type="molecule type" value="Genomic_DNA"/>
</dbReference>
<name>A0ACC0ZG15_9ROSI</name>